<dbReference type="Gene3D" id="1.10.150.130">
    <property type="match status" value="1"/>
</dbReference>
<dbReference type="AlphaFoldDB" id="A0A2W4VTH9"/>
<organism evidence="3 4">
    <name type="scientific">Pseudanabaena frigida</name>
    <dbReference type="NCBI Taxonomy" id="945775"/>
    <lineage>
        <taxon>Bacteria</taxon>
        <taxon>Bacillati</taxon>
        <taxon>Cyanobacteriota</taxon>
        <taxon>Cyanophyceae</taxon>
        <taxon>Pseudanabaenales</taxon>
        <taxon>Pseudanabaenaceae</taxon>
        <taxon>Pseudanabaena</taxon>
    </lineage>
</organism>
<protein>
    <recommendedName>
        <fullName evidence="2">Integrase SAM-like N-terminal domain-containing protein</fullName>
    </recommendedName>
</protein>
<feature type="domain" description="Integrase SAM-like N-terminal" evidence="2">
    <location>
        <begin position="10"/>
        <end position="46"/>
    </location>
</feature>
<evidence type="ECO:0000259" key="2">
    <source>
        <dbReference type="Pfam" id="PF13495"/>
    </source>
</evidence>
<sequence length="55" mass="7034">MQTEPPPRKLLVRVRDRIRFKHYSYRTEDTYVQWIRQFILFHNKRYLSERAFISF</sequence>
<dbReference type="GO" id="GO:0015074">
    <property type="term" value="P:DNA integration"/>
    <property type="evidence" value="ECO:0007669"/>
    <property type="project" value="InterPro"/>
</dbReference>
<dbReference type="EMBL" id="QBML01000053">
    <property type="protein sequence ID" value="PZO35656.1"/>
    <property type="molecule type" value="Genomic_DNA"/>
</dbReference>
<evidence type="ECO:0000256" key="1">
    <source>
        <dbReference type="ARBA" id="ARBA00023125"/>
    </source>
</evidence>
<name>A0A2W4VTH9_9CYAN</name>
<dbReference type="InterPro" id="IPR010998">
    <property type="entry name" value="Integrase_recombinase_N"/>
</dbReference>
<dbReference type="InterPro" id="IPR004107">
    <property type="entry name" value="Integrase_SAM-like_N"/>
</dbReference>
<evidence type="ECO:0000313" key="4">
    <source>
        <dbReference type="Proteomes" id="UP000249467"/>
    </source>
</evidence>
<reference evidence="3 4" key="2">
    <citation type="submission" date="2018-06" db="EMBL/GenBank/DDBJ databases">
        <title>Metagenomic assembly of (sub)arctic Cyanobacteria and their associated microbiome from non-axenic cultures.</title>
        <authorList>
            <person name="Baurain D."/>
        </authorList>
    </citation>
    <scope>NUCLEOTIDE SEQUENCE [LARGE SCALE GENOMIC DNA]</scope>
    <source>
        <strain evidence="3">ULC066bin1</strain>
    </source>
</reference>
<dbReference type="Pfam" id="PF13495">
    <property type="entry name" value="Phage_int_SAM_4"/>
    <property type="match status" value="1"/>
</dbReference>
<dbReference type="Proteomes" id="UP000249467">
    <property type="component" value="Unassembled WGS sequence"/>
</dbReference>
<proteinExistence type="predicted"/>
<keyword evidence="1" id="KW-0238">DNA-binding</keyword>
<evidence type="ECO:0000313" key="3">
    <source>
        <dbReference type="EMBL" id="PZO35656.1"/>
    </source>
</evidence>
<accession>A0A2W4VTH9</accession>
<gene>
    <name evidence="3" type="ORF">DCF19_23330</name>
</gene>
<comment type="caution">
    <text evidence="3">The sequence shown here is derived from an EMBL/GenBank/DDBJ whole genome shotgun (WGS) entry which is preliminary data.</text>
</comment>
<reference evidence="3 4" key="1">
    <citation type="submission" date="2018-04" db="EMBL/GenBank/DDBJ databases">
        <authorList>
            <person name="Go L.Y."/>
            <person name="Mitchell J.A."/>
        </authorList>
    </citation>
    <scope>NUCLEOTIDE SEQUENCE [LARGE SCALE GENOMIC DNA]</scope>
    <source>
        <strain evidence="3">ULC066bin1</strain>
    </source>
</reference>
<dbReference type="GO" id="GO:0003677">
    <property type="term" value="F:DNA binding"/>
    <property type="evidence" value="ECO:0007669"/>
    <property type="project" value="UniProtKB-KW"/>
</dbReference>